<keyword evidence="2" id="KW-1134">Transmembrane beta strand</keyword>
<keyword evidence="5" id="KW-1185">Reference proteome</keyword>
<dbReference type="Gene3D" id="1.20.1600.10">
    <property type="entry name" value="Outer membrane efflux proteins (OEP)"/>
    <property type="match status" value="1"/>
</dbReference>
<dbReference type="PANTHER" id="PTHR30203">
    <property type="entry name" value="OUTER MEMBRANE CATION EFFLUX PROTEIN"/>
    <property type="match status" value="1"/>
</dbReference>
<gene>
    <name evidence="4" type="ORF">SAMN05216551_112162</name>
</gene>
<dbReference type="EMBL" id="FNLO01000012">
    <property type="protein sequence ID" value="SDV50652.1"/>
    <property type="molecule type" value="Genomic_DNA"/>
</dbReference>
<sequence>MLEKNIMKQLISITPSDRQQASRLSSVPSAKPGAQRTGRTGAGATVRGVPAAITLLAAAMVLAGCSLAPDYQRPALSGADHFKEAVHTPGSAFDGSTADGQDAISQVSEADAASAGSWKTAQPADQALRGEWWRVFDDPVLDQLEADAAQASPRLQAAFARVNASRALQQVARSDLFPTVGAGFGPTRQKVSPASQRQPQDVGIPSQTLWRAQANASYEVDLFGKASDANRAAEADAEQTEALYRSVLLTLQADVAQRYFELRQLDAELAIFQRNVTLREEQLQLVQHRFDEGEISELDLAQARTELASTRSDAMSAERQRAATEHALAVLLGKTPAEFSMAATPLVPVRIDIPPGLPSALLERRPDVAAAERAMAAANARIGVAKAAYFPSLSLTATGGFESATLGDLFRWSSRAFILGPLAGTALNIPIFDGGRRRGNLANARATYQEDAANYRERILVAFQEVEDNLSDLRILKTQTQTQEAAVAASRRAAHIAERQYREGATNYLSVIDAERNVLQAQRNATQLYGVQAGATVKLIRALGGGWGDVSVQ</sequence>
<keyword evidence="2" id="KW-0812">Transmembrane</keyword>
<dbReference type="STRING" id="1770053.SAMN05216551_112162"/>
<dbReference type="Gene3D" id="2.20.200.10">
    <property type="entry name" value="Outer membrane efflux proteins (OEP)"/>
    <property type="match status" value="1"/>
</dbReference>
<keyword evidence="2" id="KW-0472">Membrane</keyword>
<evidence type="ECO:0000256" key="3">
    <source>
        <dbReference type="SAM" id="MobiDB-lite"/>
    </source>
</evidence>
<keyword evidence="2" id="KW-0449">Lipoprotein</keyword>
<proteinExistence type="inferred from homology"/>
<dbReference type="AlphaFoldDB" id="A0A1H2PU28"/>
<protein>
    <submittedName>
        <fullName evidence="4">Outer membrane protein, multidrug efflux system</fullName>
    </submittedName>
</protein>
<evidence type="ECO:0000256" key="2">
    <source>
        <dbReference type="RuleBase" id="RU362097"/>
    </source>
</evidence>
<dbReference type="InterPro" id="IPR010131">
    <property type="entry name" value="MdtP/NodT-like"/>
</dbReference>
<dbReference type="GO" id="GO:0005886">
    <property type="term" value="C:plasma membrane"/>
    <property type="evidence" value="ECO:0007669"/>
    <property type="project" value="UniProtKB-SubCell"/>
</dbReference>
<dbReference type="GO" id="GO:0015562">
    <property type="term" value="F:efflux transmembrane transporter activity"/>
    <property type="evidence" value="ECO:0007669"/>
    <property type="project" value="InterPro"/>
</dbReference>
<accession>A0A1H2PU28</accession>
<evidence type="ECO:0000313" key="4">
    <source>
        <dbReference type="EMBL" id="SDV50652.1"/>
    </source>
</evidence>
<comment type="similarity">
    <text evidence="1 2">Belongs to the outer membrane factor (OMF) (TC 1.B.17) family.</text>
</comment>
<dbReference type="PANTHER" id="PTHR30203:SF33">
    <property type="entry name" value="BLR4455 PROTEIN"/>
    <property type="match status" value="1"/>
</dbReference>
<keyword evidence="2" id="KW-0564">Palmitate</keyword>
<dbReference type="InterPro" id="IPR003423">
    <property type="entry name" value="OMP_efflux"/>
</dbReference>
<name>A0A1H2PU28_9BURK</name>
<organism evidence="4 5">
    <name type="scientific">Chitinasiproducens palmae</name>
    <dbReference type="NCBI Taxonomy" id="1770053"/>
    <lineage>
        <taxon>Bacteria</taxon>
        <taxon>Pseudomonadati</taxon>
        <taxon>Pseudomonadota</taxon>
        <taxon>Betaproteobacteria</taxon>
        <taxon>Burkholderiales</taxon>
        <taxon>Burkholderiaceae</taxon>
        <taxon>Chitinasiproducens</taxon>
    </lineage>
</organism>
<dbReference type="SUPFAM" id="SSF56954">
    <property type="entry name" value="Outer membrane efflux proteins (OEP)"/>
    <property type="match status" value="1"/>
</dbReference>
<dbReference type="NCBIfam" id="TIGR01845">
    <property type="entry name" value="outer_NodT"/>
    <property type="match status" value="1"/>
</dbReference>
<evidence type="ECO:0000256" key="1">
    <source>
        <dbReference type="ARBA" id="ARBA00007613"/>
    </source>
</evidence>
<feature type="compositionally biased region" description="Low complexity" evidence="3">
    <location>
        <begin position="33"/>
        <end position="43"/>
    </location>
</feature>
<evidence type="ECO:0000313" key="5">
    <source>
        <dbReference type="Proteomes" id="UP000243719"/>
    </source>
</evidence>
<reference evidence="5" key="1">
    <citation type="submission" date="2016-09" db="EMBL/GenBank/DDBJ databases">
        <authorList>
            <person name="Varghese N."/>
            <person name="Submissions S."/>
        </authorList>
    </citation>
    <scope>NUCLEOTIDE SEQUENCE [LARGE SCALE GENOMIC DNA]</scope>
    <source>
        <strain evidence="5">JS23</strain>
    </source>
</reference>
<dbReference type="Pfam" id="PF02321">
    <property type="entry name" value="OEP"/>
    <property type="match status" value="2"/>
</dbReference>
<feature type="compositionally biased region" description="Polar residues" evidence="3">
    <location>
        <begin position="15"/>
        <end position="28"/>
    </location>
</feature>
<comment type="subcellular location">
    <subcellularLocation>
        <location evidence="2">Cell membrane</location>
        <topology evidence="2">Lipid-anchor</topology>
    </subcellularLocation>
</comment>
<dbReference type="Proteomes" id="UP000243719">
    <property type="component" value="Unassembled WGS sequence"/>
</dbReference>
<feature type="region of interest" description="Disordered" evidence="3">
    <location>
        <begin position="15"/>
        <end position="43"/>
    </location>
</feature>